<keyword evidence="2" id="KW-1185">Reference proteome</keyword>
<proteinExistence type="predicted"/>
<gene>
    <name evidence="1" type="ORF">QC764_310430</name>
</gene>
<evidence type="ECO:0000313" key="1">
    <source>
        <dbReference type="EMBL" id="KAK4678748.1"/>
    </source>
</evidence>
<dbReference type="RefSeq" id="XP_062802218.1">
    <property type="nucleotide sequence ID" value="XM_062946156.1"/>
</dbReference>
<accession>A0ABR0IEE1</accession>
<dbReference type="EMBL" id="JAFFHC010000003">
    <property type="protein sequence ID" value="KAK4678748.1"/>
    <property type="molecule type" value="Genomic_DNA"/>
</dbReference>
<dbReference type="Proteomes" id="UP001323617">
    <property type="component" value="Unassembled WGS sequence"/>
</dbReference>
<sequence>MQALSSRGQNERLGSFLVNIGVSSWGISQFIRKHAPRYVTSFLSATSLKAFLTDAEIGDVFYDKLVHQGLTKIPELRCSRSQLTNAIGATADYSDQLIPVDIVDSVVIILRNSGLHVQDMRRAFGTPNSKELARILSLVFGSIQDEEVEFVTLEGSSNCTINASAFLWLNGDDVQLTVGDRTIIAVAQPNILINIPTGGERGNAWVVQEWREGKALSNLIVTGVASSDKPIAASTNPAKAAKQAISAQYGLSDEKMAYVGQLATALVLVAVERGIIYVNWGFPGSAPMECKLGDLCQDCYLSNVMECMEC</sequence>
<reference evidence="1 2" key="1">
    <citation type="journal article" date="2023" name="bioRxiv">
        <title>High-quality genome assemblies of four members of thePodospora anserinaspecies complex.</title>
        <authorList>
            <person name="Ament-Velasquez S.L."/>
            <person name="Vogan A.A."/>
            <person name="Wallerman O."/>
            <person name="Hartmann F."/>
            <person name="Gautier V."/>
            <person name="Silar P."/>
            <person name="Giraud T."/>
            <person name="Johannesson H."/>
        </authorList>
    </citation>
    <scope>NUCLEOTIDE SEQUENCE [LARGE SCALE GENOMIC DNA]</scope>
    <source>
        <strain evidence="1 2">CBS 124.78</strain>
    </source>
</reference>
<dbReference type="GeneID" id="87967021"/>
<evidence type="ECO:0000313" key="2">
    <source>
        <dbReference type="Proteomes" id="UP001323617"/>
    </source>
</evidence>
<protein>
    <submittedName>
        <fullName evidence="1">Uncharacterized protein</fullName>
    </submittedName>
</protein>
<name>A0ABR0IEE1_9PEZI</name>
<organism evidence="1 2">
    <name type="scientific">Podospora pseudoanserina</name>
    <dbReference type="NCBI Taxonomy" id="2609844"/>
    <lineage>
        <taxon>Eukaryota</taxon>
        <taxon>Fungi</taxon>
        <taxon>Dikarya</taxon>
        <taxon>Ascomycota</taxon>
        <taxon>Pezizomycotina</taxon>
        <taxon>Sordariomycetes</taxon>
        <taxon>Sordariomycetidae</taxon>
        <taxon>Sordariales</taxon>
        <taxon>Podosporaceae</taxon>
        <taxon>Podospora</taxon>
    </lineage>
</organism>
<comment type="caution">
    <text evidence="1">The sequence shown here is derived from an EMBL/GenBank/DDBJ whole genome shotgun (WGS) entry which is preliminary data.</text>
</comment>